<keyword evidence="2 4" id="KW-0378">Hydrolase</keyword>
<dbReference type="KEGG" id="kmn:HW532_07345"/>
<keyword evidence="3 4" id="KW-0546">Nucleotide metabolism</keyword>
<evidence type="ECO:0000256" key="1">
    <source>
        <dbReference type="ARBA" id="ARBA00001968"/>
    </source>
</evidence>
<dbReference type="PANTHER" id="PTHR43213:SF5">
    <property type="entry name" value="BIFUNCTIONAL DTTP_UTP PYROPHOSPHATASE_METHYLTRANSFERASE PROTEIN-RELATED"/>
    <property type="match status" value="1"/>
</dbReference>
<dbReference type="Gene3D" id="3.90.950.10">
    <property type="match status" value="1"/>
</dbReference>
<dbReference type="SUPFAM" id="SSF52972">
    <property type="entry name" value="ITPase-like"/>
    <property type="match status" value="1"/>
</dbReference>
<dbReference type="InterPro" id="IPR029001">
    <property type="entry name" value="ITPase-like_fam"/>
</dbReference>
<keyword evidence="6" id="KW-1185">Reference proteome</keyword>
<feature type="active site" description="Proton acceptor" evidence="4">
    <location>
        <position position="80"/>
    </location>
</feature>
<comment type="function">
    <text evidence="4">Nucleoside triphosphate pyrophosphatase that hydrolyzes dTTP and UTP. May have a dual role in cell division arrest and in preventing the incorporation of modified nucleotides into cellular nucleic acids.</text>
</comment>
<keyword evidence="4" id="KW-0963">Cytoplasm</keyword>
<reference evidence="5 6" key="1">
    <citation type="submission" date="2020-06" db="EMBL/GenBank/DDBJ databases">
        <title>Genome sequence of 2 isolates from Red Sea Mangroves.</title>
        <authorList>
            <person name="Sefrji F."/>
            <person name="Michoud G."/>
            <person name="Merlino G."/>
            <person name="Daffonchio D."/>
        </authorList>
    </citation>
    <scope>NUCLEOTIDE SEQUENCE [LARGE SCALE GENOMIC DNA]</scope>
    <source>
        <strain evidence="5 6">R1DC25</strain>
    </source>
</reference>
<dbReference type="PANTHER" id="PTHR43213">
    <property type="entry name" value="BIFUNCTIONAL DTTP/UTP PYROPHOSPHATASE/METHYLTRANSFERASE PROTEIN-RELATED"/>
    <property type="match status" value="1"/>
</dbReference>
<organism evidence="5 6">
    <name type="scientific">Kaustia mangrovi</name>
    <dbReference type="NCBI Taxonomy" id="2593653"/>
    <lineage>
        <taxon>Bacteria</taxon>
        <taxon>Pseudomonadati</taxon>
        <taxon>Pseudomonadota</taxon>
        <taxon>Alphaproteobacteria</taxon>
        <taxon>Hyphomicrobiales</taxon>
        <taxon>Parvibaculaceae</taxon>
        <taxon>Kaustia</taxon>
    </lineage>
</organism>
<feature type="site" description="Important for substrate specificity" evidence="4">
    <location>
        <position position="81"/>
    </location>
</feature>
<feature type="site" description="Important for substrate specificity" evidence="4">
    <location>
        <position position="16"/>
    </location>
</feature>
<dbReference type="HAMAP" id="MF_00528">
    <property type="entry name" value="Maf"/>
    <property type="match status" value="1"/>
</dbReference>
<dbReference type="GO" id="GO:0009117">
    <property type="term" value="P:nucleotide metabolic process"/>
    <property type="evidence" value="ECO:0007669"/>
    <property type="project" value="UniProtKB-KW"/>
</dbReference>
<dbReference type="GO" id="GO:0047429">
    <property type="term" value="F:nucleoside triphosphate diphosphatase activity"/>
    <property type="evidence" value="ECO:0007669"/>
    <property type="project" value="UniProtKB-EC"/>
</dbReference>
<evidence type="ECO:0000256" key="3">
    <source>
        <dbReference type="ARBA" id="ARBA00023080"/>
    </source>
</evidence>
<comment type="similarity">
    <text evidence="4">Belongs to the Maf family. YhdE subfamily.</text>
</comment>
<dbReference type="Pfam" id="PF02545">
    <property type="entry name" value="Maf"/>
    <property type="match status" value="1"/>
</dbReference>
<comment type="cofactor">
    <cofactor evidence="1 4">
        <name>a divalent metal cation</name>
        <dbReference type="ChEBI" id="CHEBI:60240"/>
    </cofactor>
</comment>
<dbReference type="EC" id="3.6.1.9" evidence="4"/>
<evidence type="ECO:0000256" key="2">
    <source>
        <dbReference type="ARBA" id="ARBA00022801"/>
    </source>
</evidence>
<evidence type="ECO:0000256" key="4">
    <source>
        <dbReference type="HAMAP-Rule" id="MF_00528"/>
    </source>
</evidence>
<sequence>MTDDQVKLVLASASPRRLALLEQADITPDLLYPVDIDEAPRRREAPRTLASRLAVEKAETASKATAVRHLGDRVFVVAADTVVAIGRRIMPKPEDETVARETLKALSGRAHRVYTGVCVITPRGARRRRVVETKVRMKRLSRDDIDSYIASGEWRDKAGGYAIQGRGEVFVRAVNGSYSNVVGLPLYETVSLLQGTGFPVYMKWVSPSE</sequence>
<dbReference type="PIRSF" id="PIRSF006305">
    <property type="entry name" value="Maf"/>
    <property type="match status" value="1"/>
</dbReference>
<dbReference type="Proteomes" id="UP000593594">
    <property type="component" value="Chromosome"/>
</dbReference>
<gene>
    <name evidence="5" type="primary">maf</name>
    <name evidence="5" type="ORF">HW532_07345</name>
</gene>
<accession>A0A7S8C378</accession>
<feature type="site" description="Important for substrate specificity" evidence="4">
    <location>
        <position position="164"/>
    </location>
</feature>
<dbReference type="InterPro" id="IPR003697">
    <property type="entry name" value="Maf-like"/>
</dbReference>
<dbReference type="AlphaFoldDB" id="A0A7S8C378"/>
<proteinExistence type="inferred from homology"/>
<protein>
    <recommendedName>
        <fullName evidence="4">dTTP/UTP pyrophosphatase</fullName>
        <shortName evidence="4">dTTPase/UTPase</shortName>
        <ecNumber evidence="4">3.6.1.9</ecNumber>
    </recommendedName>
    <alternativeName>
        <fullName evidence="4">Nucleoside triphosphate pyrophosphatase</fullName>
    </alternativeName>
    <alternativeName>
        <fullName evidence="4">Nucleotide pyrophosphatase</fullName>
        <shortName evidence="4">Nucleotide PPase</shortName>
    </alternativeName>
</protein>
<comment type="catalytic activity">
    <reaction evidence="4">
        <text>dTTP + H2O = dTMP + diphosphate + H(+)</text>
        <dbReference type="Rhea" id="RHEA:28534"/>
        <dbReference type="ChEBI" id="CHEBI:15377"/>
        <dbReference type="ChEBI" id="CHEBI:15378"/>
        <dbReference type="ChEBI" id="CHEBI:33019"/>
        <dbReference type="ChEBI" id="CHEBI:37568"/>
        <dbReference type="ChEBI" id="CHEBI:63528"/>
        <dbReference type="EC" id="3.6.1.9"/>
    </reaction>
</comment>
<dbReference type="RefSeq" id="WP_213163770.1">
    <property type="nucleotide sequence ID" value="NZ_CP058214.1"/>
</dbReference>
<comment type="subcellular location">
    <subcellularLocation>
        <location evidence="4">Cytoplasm</location>
    </subcellularLocation>
</comment>
<dbReference type="NCBIfam" id="TIGR00172">
    <property type="entry name" value="maf"/>
    <property type="match status" value="1"/>
</dbReference>
<dbReference type="CDD" id="cd00555">
    <property type="entry name" value="Maf"/>
    <property type="match status" value="1"/>
</dbReference>
<name>A0A7S8C378_9HYPH</name>
<comment type="catalytic activity">
    <reaction evidence="4">
        <text>UTP + H2O = UMP + diphosphate + H(+)</text>
        <dbReference type="Rhea" id="RHEA:29395"/>
        <dbReference type="ChEBI" id="CHEBI:15377"/>
        <dbReference type="ChEBI" id="CHEBI:15378"/>
        <dbReference type="ChEBI" id="CHEBI:33019"/>
        <dbReference type="ChEBI" id="CHEBI:46398"/>
        <dbReference type="ChEBI" id="CHEBI:57865"/>
        <dbReference type="EC" id="3.6.1.9"/>
    </reaction>
</comment>
<dbReference type="EMBL" id="CP058214">
    <property type="protein sequence ID" value="QPC42536.1"/>
    <property type="molecule type" value="Genomic_DNA"/>
</dbReference>
<comment type="caution">
    <text evidence="4">Lacks conserved residue(s) required for the propagation of feature annotation.</text>
</comment>
<evidence type="ECO:0000313" key="5">
    <source>
        <dbReference type="EMBL" id="QPC42536.1"/>
    </source>
</evidence>
<dbReference type="GO" id="GO:0005737">
    <property type="term" value="C:cytoplasm"/>
    <property type="evidence" value="ECO:0007669"/>
    <property type="project" value="UniProtKB-SubCell"/>
</dbReference>
<evidence type="ECO:0000313" key="6">
    <source>
        <dbReference type="Proteomes" id="UP000593594"/>
    </source>
</evidence>